<proteinExistence type="predicted"/>
<dbReference type="EMBL" id="BK015925">
    <property type="protein sequence ID" value="DAF85378.1"/>
    <property type="molecule type" value="Genomic_DNA"/>
</dbReference>
<name>A0A8S5TT36_9CAUD</name>
<protein>
    <submittedName>
        <fullName evidence="1">Uncharacterized protein</fullName>
    </submittedName>
</protein>
<accession>A0A8S5TT36</accession>
<evidence type="ECO:0000313" key="1">
    <source>
        <dbReference type="EMBL" id="DAF85378.1"/>
    </source>
</evidence>
<reference evidence="1" key="1">
    <citation type="journal article" date="2021" name="Proc. Natl. Acad. Sci. U.S.A.">
        <title>A Catalog of Tens of Thousands of Viruses from Human Metagenomes Reveals Hidden Associations with Chronic Diseases.</title>
        <authorList>
            <person name="Tisza M.J."/>
            <person name="Buck C.B."/>
        </authorList>
    </citation>
    <scope>NUCLEOTIDE SEQUENCE</scope>
    <source>
        <strain evidence="1">Ct1ev3</strain>
    </source>
</reference>
<organism evidence="1">
    <name type="scientific">Podoviridae sp. ct1ev3</name>
    <dbReference type="NCBI Taxonomy" id="2825216"/>
    <lineage>
        <taxon>Viruses</taxon>
        <taxon>Duplodnaviria</taxon>
        <taxon>Heunggongvirae</taxon>
        <taxon>Uroviricota</taxon>
        <taxon>Caudoviricetes</taxon>
    </lineage>
</organism>
<sequence>MYAVIFRIPNDNFKDLYAKTFDTEDEMYEWLINTTDIEVLNETEVENEHKLEEALIDRLDNTHPLWEVDGTTYWINRF</sequence>